<evidence type="ECO:0000313" key="2">
    <source>
        <dbReference type="EMBL" id="KKM75055.1"/>
    </source>
</evidence>
<organism evidence="2">
    <name type="scientific">marine sediment metagenome</name>
    <dbReference type="NCBI Taxonomy" id="412755"/>
    <lineage>
        <taxon>unclassified sequences</taxon>
        <taxon>metagenomes</taxon>
        <taxon>ecological metagenomes</taxon>
    </lineage>
</organism>
<name>A0A0F9MEJ4_9ZZZZ</name>
<dbReference type="AlphaFoldDB" id="A0A0F9MEJ4"/>
<reference evidence="2" key="1">
    <citation type="journal article" date="2015" name="Nature">
        <title>Complex archaea that bridge the gap between prokaryotes and eukaryotes.</title>
        <authorList>
            <person name="Spang A."/>
            <person name="Saw J.H."/>
            <person name="Jorgensen S.L."/>
            <person name="Zaremba-Niedzwiedzka K."/>
            <person name="Martijn J."/>
            <person name="Lind A.E."/>
            <person name="van Eijk R."/>
            <person name="Schleper C."/>
            <person name="Guy L."/>
            <person name="Ettema T.J."/>
        </authorList>
    </citation>
    <scope>NUCLEOTIDE SEQUENCE</scope>
</reference>
<gene>
    <name evidence="2" type="ORF">LCGC14_1394140</name>
</gene>
<dbReference type="EMBL" id="LAZR01009041">
    <property type="protein sequence ID" value="KKM75055.1"/>
    <property type="molecule type" value="Genomic_DNA"/>
</dbReference>
<sequence length="49" mass="5616">MPSIEITNFIMKSRDMFFEEIIKDIEESIFSDYTGDSANLATGDFSDMI</sequence>
<dbReference type="Pfam" id="PF19289">
    <property type="entry name" value="PmbA_TldD_3rd"/>
    <property type="match status" value="1"/>
</dbReference>
<proteinExistence type="predicted"/>
<accession>A0A0F9MEJ4</accession>
<comment type="caution">
    <text evidence="2">The sequence shown here is derived from an EMBL/GenBank/DDBJ whole genome shotgun (WGS) entry which is preliminary data.</text>
</comment>
<evidence type="ECO:0000259" key="1">
    <source>
        <dbReference type="Pfam" id="PF19289"/>
    </source>
</evidence>
<dbReference type="InterPro" id="IPR045569">
    <property type="entry name" value="Metalloprtase-TldD/E_C"/>
</dbReference>
<protein>
    <recommendedName>
        <fullName evidence="1">Metalloprotease TldD/E C-terminal domain-containing protein</fullName>
    </recommendedName>
</protein>
<feature type="domain" description="Metalloprotease TldD/E C-terminal" evidence="1">
    <location>
        <begin position="1"/>
        <end position="46"/>
    </location>
</feature>